<dbReference type="Gene3D" id="6.10.340.10">
    <property type="match status" value="1"/>
</dbReference>
<sequence length="658" mass="74658">MRGLLFNFVANLKMRWKMLVVVLPLVVLPIFVVGGVIGYISYQQAYRGITKASEADLDHMARFTLDLLDAHYKQFQVYKEDKRQAVRNELRTLTDLAYSLAESHHHQYQSGEISLERARSEAGRALKQVSIGQSGYIFAMSSQGDLTVHPAREGENIFDEQAEDGRYFIRAMSQAATRAPPGAVMFTLYPWRNEMLGDQAPRQKMAAYRYFPEWDWIIAATGYVEETYEDLAFERRSFADLKQKIKNKKVGRTGYIYCMDTQGTLHIHPEDEGLNIAERTDFTGNPFVREMVQNKHGWIRYPWRGTEDSLPRMKIVRYLYFKPWDWIVAVGSYEDEFFEEAKLIKTRILGSLFILTFFVGTTAIFMVFVAAQVLTNPIHHMIDVIRRVRKGRLDAKMQVDTHDELGELAAAFNRMTDIMKRNQEMEASLSQQGKMASLGILSSGVAHEINNPLGVILGYAAYLEGKLDPDDPKFKYVHEIKRESKRCKKIVQDLLNYARTPKPALEATNINQLLEQIVDFAANHTDMHQVRVRKAFTAELPPAMIDGDQIRQVAINLILNAGASMPEGGDLVVGTSMGADGFVELSFADTGCGIPPEYLEKIFEPFFTTRPRGTGLGLAITRQIIELHQGEIHIDSEPGRGTRVLVRLPTPARESTDL</sequence>
<evidence type="ECO:0000313" key="15">
    <source>
        <dbReference type="Proteomes" id="UP000035068"/>
    </source>
</evidence>
<evidence type="ECO:0000256" key="7">
    <source>
        <dbReference type="ARBA" id="ARBA00022692"/>
    </source>
</evidence>
<protein>
    <recommendedName>
        <fullName evidence="3">histidine kinase</fullName>
        <ecNumber evidence="3">2.7.13.3</ecNumber>
    </recommendedName>
</protein>
<dbReference type="PRINTS" id="PR00344">
    <property type="entry name" value="BCTRLSENSOR"/>
</dbReference>
<gene>
    <name evidence="14" type="ORF">GFER_15160</name>
</gene>
<feature type="transmembrane region" description="Helical" evidence="11">
    <location>
        <begin position="20"/>
        <end position="42"/>
    </location>
</feature>
<evidence type="ECO:0000259" key="13">
    <source>
        <dbReference type="PROSITE" id="PS50885"/>
    </source>
</evidence>
<evidence type="ECO:0000256" key="6">
    <source>
        <dbReference type="ARBA" id="ARBA00022679"/>
    </source>
</evidence>
<dbReference type="GO" id="GO:0000155">
    <property type="term" value="F:phosphorelay sensor kinase activity"/>
    <property type="evidence" value="ECO:0007669"/>
    <property type="project" value="InterPro"/>
</dbReference>
<dbReference type="Gene3D" id="1.10.287.130">
    <property type="match status" value="1"/>
</dbReference>
<dbReference type="PROSITE" id="PS50885">
    <property type="entry name" value="HAMP"/>
    <property type="match status" value="1"/>
</dbReference>
<dbReference type="SUPFAM" id="SSF158472">
    <property type="entry name" value="HAMP domain-like"/>
    <property type="match status" value="1"/>
</dbReference>
<comment type="catalytic activity">
    <reaction evidence="1">
        <text>ATP + protein L-histidine = ADP + protein N-phospho-L-histidine.</text>
        <dbReference type="EC" id="2.7.13.3"/>
    </reaction>
</comment>
<dbReference type="PANTHER" id="PTHR43065:SF42">
    <property type="entry name" value="TWO-COMPONENT SENSOR PPRA"/>
    <property type="match status" value="1"/>
</dbReference>
<dbReference type="CDD" id="cd06225">
    <property type="entry name" value="HAMP"/>
    <property type="match status" value="1"/>
</dbReference>
<keyword evidence="10 11" id="KW-0472">Membrane</keyword>
<feature type="domain" description="Histidine kinase" evidence="12">
    <location>
        <begin position="444"/>
        <end position="652"/>
    </location>
</feature>
<evidence type="ECO:0000313" key="14">
    <source>
        <dbReference type="EMBL" id="KIH75667.1"/>
    </source>
</evidence>
<dbReference type="InterPro" id="IPR004010">
    <property type="entry name" value="Double_Cache_2"/>
</dbReference>
<organism evidence="14 15">
    <name type="scientific">Geoalkalibacter ferrihydriticus DSM 17813</name>
    <dbReference type="NCBI Taxonomy" id="1121915"/>
    <lineage>
        <taxon>Bacteria</taxon>
        <taxon>Pseudomonadati</taxon>
        <taxon>Thermodesulfobacteriota</taxon>
        <taxon>Desulfuromonadia</taxon>
        <taxon>Desulfuromonadales</taxon>
        <taxon>Geoalkalibacteraceae</taxon>
        <taxon>Geoalkalibacter</taxon>
    </lineage>
</organism>
<proteinExistence type="predicted"/>
<dbReference type="AlphaFoldDB" id="A0A0C2HSF0"/>
<dbReference type="InterPro" id="IPR003660">
    <property type="entry name" value="HAMP_dom"/>
</dbReference>
<evidence type="ECO:0000256" key="11">
    <source>
        <dbReference type="SAM" id="Phobius"/>
    </source>
</evidence>
<dbReference type="EC" id="2.7.13.3" evidence="3"/>
<dbReference type="Pfam" id="PF02518">
    <property type="entry name" value="HATPase_c"/>
    <property type="match status" value="1"/>
</dbReference>
<dbReference type="InterPro" id="IPR033480">
    <property type="entry name" value="sCache_2"/>
</dbReference>
<evidence type="ECO:0000259" key="12">
    <source>
        <dbReference type="PROSITE" id="PS50109"/>
    </source>
</evidence>
<dbReference type="InterPro" id="IPR003594">
    <property type="entry name" value="HATPase_dom"/>
</dbReference>
<keyword evidence="6" id="KW-0808">Transferase</keyword>
<evidence type="ECO:0000256" key="8">
    <source>
        <dbReference type="ARBA" id="ARBA00022777"/>
    </source>
</evidence>
<dbReference type="GO" id="GO:0005886">
    <property type="term" value="C:plasma membrane"/>
    <property type="evidence" value="ECO:0007669"/>
    <property type="project" value="UniProtKB-SubCell"/>
</dbReference>
<dbReference type="Proteomes" id="UP000035068">
    <property type="component" value="Unassembled WGS sequence"/>
</dbReference>
<dbReference type="InterPro" id="IPR003661">
    <property type="entry name" value="HisK_dim/P_dom"/>
</dbReference>
<feature type="transmembrane region" description="Helical" evidence="11">
    <location>
        <begin position="352"/>
        <end position="374"/>
    </location>
</feature>
<dbReference type="Gene3D" id="3.30.565.10">
    <property type="entry name" value="Histidine kinase-like ATPase, C-terminal domain"/>
    <property type="match status" value="1"/>
</dbReference>
<evidence type="ECO:0000256" key="5">
    <source>
        <dbReference type="ARBA" id="ARBA00022553"/>
    </source>
</evidence>
<name>A0A0C2HSF0_9BACT</name>
<keyword evidence="15" id="KW-1185">Reference proteome</keyword>
<keyword evidence="5" id="KW-0597">Phosphoprotein</keyword>
<dbReference type="Pfam" id="PF00512">
    <property type="entry name" value="HisKA"/>
    <property type="match status" value="1"/>
</dbReference>
<dbReference type="InterPro" id="IPR005467">
    <property type="entry name" value="His_kinase_dom"/>
</dbReference>
<evidence type="ECO:0000256" key="10">
    <source>
        <dbReference type="ARBA" id="ARBA00023136"/>
    </source>
</evidence>
<dbReference type="InterPro" id="IPR036097">
    <property type="entry name" value="HisK_dim/P_sf"/>
</dbReference>
<reference evidence="14 15" key="1">
    <citation type="submission" date="2014-12" db="EMBL/GenBank/DDBJ databases">
        <title>Genomes of Geoalkalibacter ferrihydriticus and Geoalkalibacter subterraneus, two haloalkaliphilic metal-reducing members of the Geobacteraceae.</title>
        <authorList>
            <person name="Badalamenti J.P."/>
            <person name="Torres C.I."/>
            <person name="Krajmalnik-Brown R."/>
            <person name="Bond D.R."/>
        </authorList>
    </citation>
    <scope>NUCLEOTIDE SEQUENCE [LARGE SCALE GENOMIC DNA]</scope>
    <source>
        <strain evidence="14 15">DSM 17813</strain>
    </source>
</reference>
<dbReference type="SMART" id="SM00304">
    <property type="entry name" value="HAMP"/>
    <property type="match status" value="1"/>
</dbReference>
<dbReference type="SUPFAM" id="SSF55874">
    <property type="entry name" value="ATPase domain of HSP90 chaperone/DNA topoisomerase II/histidine kinase"/>
    <property type="match status" value="1"/>
</dbReference>
<evidence type="ECO:0000256" key="4">
    <source>
        <dbReference type="ARBA" id="ARBA00022475"/>
    </source>
</evidence>
<dbReference type="Pfam" id="PF08269">
    <property type="entry name" value="dCache_2"/>
    <property type="match status" value="1"/>
</dbReference>
<dbReference type="PROSITE" id="PS50109">
    <property type="entry name" value="HIS_KIN"/>
    <property type="match status" value="1"/>
</dbReference>
<keyword evidence="4" id="KW-1003">Cell membrane</keyword>
<keyword evidence="7 11" id="KW-0812">Transmembrane</keyword>
<dbReference type="SMART" id="SM00388">
    <property type="entry name" value="HisKA"/>
    <property type="match status" value="1"/>
</dbReference>
<dbReference type="Gene3D" id="3.30.450.20">
    <property type="entry name" value="PAS domain"/>
    <property type="match status" value="2"/>
</dbReference>
<evidence type="ECO:0000256" key="9">
    <source>
        <dbReference type="ARBA" id="ARBA00022989"/>
    </source>
</evidence>
<dbReference type="CDD" id="cd00082">
    <property type="entry name" value="HisKA"/>
    <property type="match status" value="1"/>
</dbReference>
<evidence type="ECO:0000256" key="2">
    <source>
        <dbReference type="ARBA" id="ARBA00004651"/>
    </source>
</evidence>
<dbReference type="Pfam" id="PF00672">
    <property type="entry name" value="HAMP"/>
    <property type="match status" value="1"/>
</dbReference>
<evidence type="ECO:0000256" key="1">
    <source>
        <dbReference type="ARBA" id="ARBA00000085"/>
    </source>
</evidence>
<dbReference type="RefSeq" id="WP_040100783.1">
    <property type="nucleotide sequence ID" value="NZ_JWJD01000008.1"/>
</dbReference>
<keyword evidence="8 14" id="KW-0418">Kinase</keyword>
<dbReference type="InterPro" id="IPR004358">
    <property type="entry name" value="Sig_transdc_His_kin-like_C"/>
</dbReference>
<dbReference type="InterPro" id="IPR036890">
    <property type="entry name" value="HATPase_C_sf"/>
</dbReference>
<comment type="subcellular location">
    <subcellularLocation>
        <location evidence="2">Cell membrane</location>
        <topology evidence="2">Multi-pass membrane protein</topology>
    </subcellularLocation>
</comment>
<dbReference type="SUPFAM" id="SSF47384">
    <property type="entry name" value="Homodimeric domain of signal transducing histidine kinase"/>
    <property type="match status" value="1"/>
</dbReference>
<dbReference type="SMART" id="SM00387">
    <property type="entry name" value="HATPase_c"/>
    <property type="match status" value="1"/>
</dbReference>
<comment type="caution">
    <text evidence="14">The sequence shown here is derived from an EMBL/GenBank/DDBJ whole genome shotgun (WGS) entry which is preliminary data.</text>
</comment>
<dbReference type="SMART" id="SM01049">
    <property type="entry name" value="Cache_2"/>
    <property type="match status" value="2"/>
</dbReference>
<dbReference type="PANTHER" id="PTHR43065">
    <property type="entry name" value="SENSOR HISTIDINE KINASE"/>
    <property type="match status" value="1"/>
</dbReference>
<dbReference type="EMBL" id="JWJD01000008">
    <property type="protein sequence ID" value="KIH75667.1"/>
    <property type="molecule type" value="Genomic_DNA"/>
</dbReference>
<evidence type="ECO:0000256" key="3">
    <source>
        <dbReference type="ARBA" id="ARBA00012438"/>
    </source>
</evidence>
<feature type="domain" description="HAMP" evidence="13">
    <location>
        <begin position="372"/>
        <end position="424"/>
    </location>
</feature>
<dbReference type="CDD" id="cd12912">
    <property type="entry name" value="PDC2_MCP_like"/>
    <property type="match status" value="1"/>
</dbReference>
<keyword evidence="9 11" id="KW-1133">Transmembrane helix</keyword>
<accession>A0A0C2HSF0</accession>